<evidence type="ECO:0000313" key="2">
    <source>
        <dbReference type="Proteomes" id="UP001279734"/>
    </source>
</evidence>
<evidence type="ECO:0000313" key="1">
    <source>
        <dbReference type="EMBL" id="GMH12243.1"/>
    </source>
</evidence>
<reference evidence="1" key="1">
    <citation type="submission" date="2023-05" db="EMBL/GenBank/DDBJ databases">
        <title>Nepenthes gracilis genome sequencing.</title>
        <authorList>
            <person name="Fukushima K."/>
        </authorList>
    </citation>
    <scope>NUCLEOTIDE SEQUENCE</scope>
    <source>
        <strain evidence="1">SING2019-196</strain>
    </source>
</reference>
<gene>
    <name evidence="1" type="ORF">Nepgr_014084</name>
</gene>
<comment type="caution">
    <text evidence="1">The sequence shown here is derived from an EMBL/GenBank/DDBJ whole genome shotgun (WGS) entry which is preliminary data.</text>
</comment>
<accession>A0AAD3SIU3</accession>
<dbReference type="AlphaFoldDB" id="A0AAD3SIU3"/>
<organism evidence="1 2">
    <name type="scientific">Nepenthes gracilis</name>
    <name type="common">Slender pitcher plant</name>
    <dbReference type="NCBI Taxonomy" id="150966"/>
    <lineage>
        <taxon>Eukaryota</taxon>
        <taxon>Viridiplantae</taxon>
        <taxon>Streptophyta</taxon>
        <taxon>Embryophyta</taxon>
        <taxon>Tracheophyta</taxon>
        <taxon>Spermatophyta</taxon>
        <taxon>Magnoliopsida</taxon>
        <taxon>eudicotyledons</taxon>
        <taxon>Gunneridae</taxon>
        <taxon>Pentapetalae</taxon>
        <taxon>Caryophyllales</taxon>
        <taxon>Nepenthaceae</taxon>
        <taxon>Nepenthes</taxon>
    </lineage>
</organism>
<name>A0AAD3SIU3_NEPGR</name>
<protein>
    <submittedName>
        <fullName evidence="1">Uncharacterized protein</fullName>
    </submittedName>
</protein>
<sequence length="120" mass="13706">MGEDVSKSWTTEQQKKFDLLVRKNPVSQDSSFMDSTMELRARQERKFDIEEEILTQGFPQKVESPPDFGELRGLWPMPCSLADSSMLCTSLDYAFSSQQPHTPKFQLVTVAMMQQAILPV</sequence>
<dbReference type="EMBL" id="BSYO01000011">
    <property type="protein sequence ID" value="GMH12243.1"/>
    <property type="molecule type" value="Genomic_DNA"/>
</dbReference>
<proteinExistence type="predicted"/>
<keyword evidence="2" id="KW-1185">Reference proteome</keyword>
<dbReference type="Proteomes" id="UP001279734">
    <property type="component" value="Unassembled WGS sequence"/>
</dbReference>